<gene>
    <name evidence="2" type="ORF">I6G47_11255</name>
    <name evidence="1" type="ORF">I6G47_16185</name>
</gene>
<organism evidence="1 3">
    <name type="scientific">Delftia lacustris</name>
    <dbReference type="NCBI Taxonomy" id="558537"/>
    <lineage>
        <taxon>Bacteria</taxon>
        <taxon>Pseudomonadati</taxon>
        <taxon>Pseudomonadota</taxon>
        <taxon>Betaproteobacteria</taxon>
        <taxon>Burkholderiales</taxon>
        <taxon>Comamonadaceae</taxon>
        <taxon>Delftia</taxon>
    </lineage>
</organism>
<name>A0A7T2YNF3_9BURK</name>
<dbReference type="Proteomes" id="UP000595064">
    <property type="component" value="Chromosome"/>
</dbReference>
<dbReference type="KEGG" id="dla:I6G47_16185"/>
<proteinExistence type="predicted"/>
<protein>
    <submittedName>
        <fullName evidence="1">Uncharacterized protein</fullName>
    </submittedName>
</protein>
<dbReference type="KEGG" id="dla:I6G47_11255"/>
<dbReference type="EMBL" id="CP065748">
    <property type="protein sequence ID" value="QPS78573.1"/>
    <property type="molecule type" value="Genomic_DNA"/>
</dbReference>
<evidence type="ECO:0000313" key="1">
    <source>
        <dbReference type="EMBL" id="QPS78573.1"/>
    </source>
</evidence>
<evidence type="ECO:0000313" key="2">
    <source>
        <dbReference type="EMBL" id="QPS83596.1"/>
    </source>
</evidence>
<reference evidence="1 3" key="1">
    <citation type="submission" date="2020-12" db="EMBL/GenBank/DDBJ databases">
        <title>FDA dAtabase for Regulatory Grade micrObial Sequences (FDA-ARGOS): Supporting development and validation of Infectious Disease Dx tests.</title>
        <authorList>
            <person name="Sproer C."/>
            <person name="Gronow S."/>
            <person name="Severitt S."/>
            <person name="Schroder I."/>
            <person name="Tallon L."/>
            <person name="Sadzewicz L."/>
            <person name="Zhao X."/>
            <person name="Boylan J."/>
            <person name="Ott S."/>
            <person name="Bowen H."/>
            <person name="Vavikolanu K."/>
            <person name="Mehta A."/>
            <person name="Aluvathingal J."/>
            <person name="Nadendla S."/>
            <person name="Lowell S."/>
            <person name="Myers T."/>
            <person name="Yan Y."/>
            <person name="Sichtig H."/>
        </authorList>
    </citation>
    <scope>NUCLEOTIDE SEQUENCE [LARGE SCALE GENOMIC DNA]</scope>
    <source>
        <strain evidence="1 3">FDAARGOS_890</strain>
    </source>
</reference>
<dbReference type="AlphaFoldDB" id="A0A7T2YNF3"/>
<sequence>MSSAKYPERELIPTRSRTGNGLWSMELWWHQQGERAASFMVPITTEQARALAAELLEVADKTDADNQGISDGVPA</sequence>
<accession>A0A7T2YNF3</accession>
<keyword evidence="3" id="KW-1185">Reference proteome</keyword>
<dbReference type="RefSeq" id="WP_133073830.1">
    <property type="nucleotide sequence ID" value="NZ_CP065748.1"/>
</dbReference>
<evidence type="ECO:0000313" key="3">
    <source>
        <dbReference type="Proteomes" id="UP000595064"/>
    </source>
</evidence>
<dbReference type="EMBL" id="CP065748">
    <property type="protein sequence ID" value="QPS83596.1"/>
    <property type="molecule type" value="Genomic_DNA"/>
</dbReference>